<protein>
    <submittedName>
        <fullName evidence="3">Putative DNA binding protein</fullName>
    </submittedName>
</protein>
<keyword evidence="1" id="KW-0472">Membrane</keyword>
<name>A0A7J7DRC3_TRIWF</name>
<proteinExistence type="predicted"/>
<dbReference type="Proteomes" id="UP000593562">
    <property type="component" value="Unassembled WGS sequence"/>
</dbReference>
<dbReference type="Pfam" id="PF26575">
    <property type="entry name" value="HHO5_N"/>
    <property type="match status" value="1"/>
</dbReference>
<sequence length="133" mass="15017">MPSQLSNICAHTEYFGEGFQIVLEESMASNFVDLCSGSTSTMKPSYVPKSISSLLKDLEDISNIDNKLESLNFHLHQYEVELAGVEGVKDLFPRCMLLLLDGQPILFLFFLFFPVTILMIVFDETSCLMGEYE</sequence>
<dbReference type="AlphaFoldDB" id="A0A7J7DRC3"/>
<accession>A0A7J7DRC3</accession>
<evidence type="ECO:0000313" key="4">
    <source>
        <dbReference type="Proteomes" id="UP000593562"/>
    </source>
</evidence>
<evidence type="ECO:0000313" key="3">
    <source>
        <dbReference type="EMBL" id="KAF5748905.1"/>
    </source>
</evidence>
<dbReference type="EMBL" id="JAAARO010000004">
    <property type="protein sequence ID" value="KAF5748905.1"/>
    <property type="molecule type" value="Genomic_DNA"/>
</dbReference>
<feature type="domain" description="HHO5-like N-terminal" evidence="2">
    <location>
        <begin position="42"/>
        <end position="101"/>
    </location>
</feature>
<organism evidence="3 4">
    <name type="scientific">Tripterygium wilfordii</name>
    <name type="common">Thunder God vine</name>
    <dbReference type="NCBI Taxonomy" id="458696"/>
    <lineage>
        <taxon>Eukaryota</taxon>
        <taxon>Viridiplantae</taxon>
        <taxon>Streptophyta</taxon>
        <taxon>Embryophyta</taxon>
        <taxon>Tracheophyta</taxon>
        <taxon>Spermatophyta</taxon>
        <taxon>Magnoliopsida</taxon>
        <taxon>eudicotyledons</taxon>
        <taxon>Gunneridae</taxon>
        <taxon>Pentapetalae</taxon>
        <taxon>rosids</taxon>
        <taxon>fabids</taxon>
        <taxon>Celastrales</taxon>
        <taxon>Celastraceae</taxon>
        <taxon>Tripterygium</taxon>
    </lineage>
</organism>
<evidence type="ECO:0000259" key="2">
    <source>
        <dbReference type="Pfam" id="PF26575"/>
    </source>
</evidence>
<keyword evidence="1" id="KW-1133">Transmembrane helix</keyword>
<gene>
    <name evidence="3" type="ORF">HS088_TW04G00866</name>
</gene>
<keyword evidence="1" id="KW-0812">Transmembrane</keyword>
<dbReference type="InterPro" id="IPR058673">
    <property type="entry name" value="HHO5-like_N"/>
</dbReference>
<feature type="transmembrane region" description="Helical" evidence="1">
    <location>
        <begin position="104"/>
        <end position="122"/>
    </location>
</feature>
<dbReference type="InParanoid" id="A0A7J7DRC3"/>
<keyword evidence="4" id="KW-1185">Reference proteome</keyword>
<comment type="caution">
    <text evidence="3">The sequence shown here is derived from an EMBL/GenBank/DDBJ whole genome shotgun (WGS) entry which is preliminary data.</text>
</comment>
<reference evidence="3 4" key="1">
    <citation type="journal article" date="2020" name="Nat. Commun.">
        <title>Genome of Tripterygium wilfordii and identification of cytochrome P450 involved in triptolide biosynthesis.</title>
        <authorList>
            <person name="Tu L."/>
            <person name="Su P."/>
            <person name="Zhang Z."/>
            <person name="Gao L."/>
            <person name="Wang J."/>
            <person name="Hu T."/>
            <person name="Zhou J."/>
            <person name="Zhang Y."/>
            <person name="Zhao Y."/>
            <person name="Liu Y."/>
            <person name="Song Y."/>
            <person name="Tong Y."/>
            <person name="Lu Y."/>
            <person name="Yang J."/>
            <person name="Xu C."/>
            <person name="Jia M."/>
            <person name="Peters R.J."/>
            <person name="Huang L."/>
            <person name="Gao W."/>
        </authorList>
    </citation>
    <scope>NUCLEOTIDE SEQUENCE [LARGE SCALE GENOMIC DNA]</scope>
    <source>
        <strain evidence="4">cv. XIE 37</strain>
        <tissue evidence="3">Leaf</tissue>
    </source>
</reference>
<evidence type="ECO:0000256" key="1">
    <source>
        <dbReference type="SAM" id="Phobius"/>
    </source>
</evidence>